<keyword evidence="3" id="KW-1185">Reference proteome</keyword>
<sequence>MSSSSQSSVSSQNSRGTKKKWFLEEDVTLVVCMVDLYNVGIYNANTGFKADYLNKLERMLEKVLPHAMLKARYNLESRIRTLKNYWAIIYHMLIADIVEEINVEDIATANNLEKGNNYHGSEDDVSLDEMDASTTQSQSSKSN</sequence>
<accession>A0A7J9ECL2</accession>
<evidence type="ECO:0000313" key="3">
    <source>
        <dbReference type="Proteomes" id="UP000593568"/>
    </source>
</evidence>
<dbReference type="Proteomes" id="UP000593568">
    <property type="component" value="Unassembled WGS sequence"/>
</dbReference>
<comment type="caution">
    <text evidence="2">The sequence shown here is derived from an EMBL/GenBank/DDBJ whole genome shotgun (WGS) entry which is preliminary data.</text>
</comment>
<dbReference type="AlphaFoldDB" id="A0A7J9ECL2"/>
<feature type="compositionally biased region" description="Polar residues" evidence="1">
    <location>
        <begin position="132"/>
        <end position="143"/>
    </location>
</feature>
<dbReference type="PANTHER" id="PTHR48464">
    <property type="match status" value="1"/>
</dbReference>
<dbReference type="EMBL" id="JABEZW010000007">
    <property type="protein sequence ID" value="MBA0770770.1"/>
    <property type="molecule type" value="Genomic_DNA"/>
</dbReference>
<proteinExistence type="predicted"/>
<protein>
    <recommendedName>
        <fullName evidence="4">Myb/SANT-like domain-containing protein</fullName>
    </recommendedName>
</protein>
<evidence type="ECO:0008006" key="4">
    <source>
        <dbReference type="Google" id="ProtNLM"/>
    </source>
</evidence>
<reference evidence="2 3" key="1">
    <citation type="journal article" date="2019" name="Genome Biol. Evol.">
        <title>Insights into the evolution of the New World diploid cottons (Gossypium, subgenus Houzingenia) based on genome sequencing.</title>
        <authorList>
            <person name="Grover C.E."/>
            <person name="Arick M.A. 2nd"/>
            <person name="Thrash A."/>
            <person name="Conover J.L."/>
            <person name="Sanders W.S."/>
            <person name="Peterson D.G."/>
            <person name="Frelichowski J.E."/>
            <person name="Scheffler J.A."/>
            <person name="Scheffler B.E."/>
            <person name="Wendel J.F."/>
        </authorList>
    </citation>
    <scope>NUCLEOTIDE SEQUENCE [LARGE SCALE GENOMIC DNA]</scope>
    <source>
        <strain evidence="2">8</strain>
        <tissue evidence="2">Leaf</tissue>
    </source>
</reference>
<name>A0A7J9ECL2_9ROSI</name>
<evidence type="ECO:0000256" key="1">
    <source>
        <dbReference type="SAM" id="MobiDB-lite"/>
    </source>
</evidence>
<gene>
    <name evidence="2" type="ORF">Gotri_019361</name>
</gene>
<dbReference type="PANTHER" id="PTHR48464:SF1">
    <property type="entry name" value="MYB_SANT-LIKE DOMAIN-CONTAINING PROTEIN"/>
    <property type="match status" value="1"/>
</dbReference>
<organism evidence="2 3">
    <name type="scientific">Gossypium trilobum</name>
    <dbReference type="NCBI Taxonomy" id="34281"/>
    <lineage>
        <taxon>Eukaryota</taxon>
        <taxon>Viridiplantae</taxon>
        <taxon>Streptophyta</taxon>
        <taxon>Embryophyta</taxon>
        <taxon>Tracheophyta</taxon>
        <taxon>Spermatophyta</taxon>
        <taxon>Magnoliopsida</taxon>
        <taxon>eudicotyledons</taxon>
        <taxon>Gunneridae</taxon>
        <taxon>Pentapetalae</taxon>
        <taxon>rosids</taxon>
        <taxon>malvids</taxon>
        <taxon>Malvales</taxon>
        <taxon>Malvaceae</taxon>
        <taxon>Malvoideae</taxon>
        <taxon>Gossypium</taxon>
    </lineage>
</organism>
<evidence type="ECO:0000313" key="2">
    <source>
        <dbReference type="EMBL" id="MBA0770770.1"/>
    </source>
</evidence>
<feature type="region of interest" description="Disordered" evidence="1">
    <location>
        <begin position="113"/>
        <end position="143"/>
    </location>
</feature>